<accession>A0A101PVP8</accession>
<comment type="caution">
    <text evidence="2">The sequence shown here is derived from an EMBL/GenBank/DDBJ whole genome shotgun (WGS) entry which is preliminary data.</text>
</comment>
<keyword evidence="1" id="KW-1133">Transmembrane helix</keyword>
<keyword evidence="3" id="KW-1185">Reference proteome</keyword>
<feature type="transmembrane region" description="Helical" evidence="1">
    <location>
        <begin position="55"/>
        <end position="78"/>
    </location>
</feature>
<keyword evidence="1" id="KW-0472">Membrane</keyword>
<evidence type="ECO:0000313" key="2">
    <source>
        <dbReference type="EMBL" id="KUN18541.1"/>
    </source>
</evidence>
<keyword evidence="1" id="KW-0812">Transmembrane</keyword>
<proteinExistence type="predicted"/>
<reference evidence="2 3" key="1">
    <citation type="submission" date="2015-10" db="EMBL/GenBank/DDBJ databases">
        <title>Draft genome sequence of Streptomyces corchorusii DSM 40340, type strain for the species Streptomyces corchorusii.</title>
        <authorList>
            <person name="Ruckert C."/>
            <person name="Winkler A."/>
            <person name="Kalinowski J."/>
            <person name="Kampfer P."/>
            <person name="Glaeser S."/>
        </authorList>
    </citation>
    <scope>NUCLEOTIDE SEQUENCE [LARGE SCALE GENOMIC DNA]</scope>
    <source>
        <strain evidence="2 3">DSM 40340</strain>
    </source>
</reference>
<organism evidence="2 3">
    <name type="scientific">Streptomyces corchorusii</name>
    <name type="common">Streptomyces chibaensis</name>
    <dbReference type="NCBI Taxonomy" id="1903"/>
    <lineage>
        <taxon>Bacteria</taxon>
        <taxon>Bacillati</taxon>
        <taxon>Actinomycetota</taxon>
        <taxon>Actinomycetes</taxon>
        <taxon>Kitasatosporales</taxon>
        <taxon>Streptomycetaceae</taxon>
        <taxon>Streptomyces</taxon>
    </lineage>
</organism>
<dbReference type="Proteomes" id="UP000053398">
    <property type="component" value="Unassembled WGS sequence"/>
</dbReference>
<gene>
    <name evidence="2" type="ORF">AQJ11_34450</name>
</gene>
<sequence length="316" mass="33460">MKSGRGALTALHLFLVWAAMATAVPAFGFELVMAAWGGAADATDPVFAVGSTTPVFAVGVPLMVGLLATAGIPVRTVVPLCGSMPKRLGWAVLVFALGTLGVLAGVAAYAEKVDLGSASTRIALTGVPYAVAAAFFVPSRWVRLGALAVLAGGVAYGGFVGPAQAQQRQDEAEVARYREHPELLFLGTAPPGMQLSRAEVGPAYFHVEYRPVHHELGYVDLMVRGPLTPALRCPEPAEKGVTCTVDAHGEMLTVRDFPGSGRAVTLIRRHQNAEVEVTSQTLDEAGLRLLLDTLHPLSGTELEKLIREKKIEYSLR</sequence>
<dbReference type="AlphaFoldDB" id="A0A101PVP8"/>
<evidence type="ECO:0000256" key="1">
    <source>
        <dbReference type="SAM" id="Phobius"/>
    </source>
</evidence>
<evidence type="ECO:0000313" key="3">
    <source>
        <dbReference type="Proteomes" id="UP000053398"/>
    </source>
</evidence>
<dbReference type="RefSeq" id="WP_059265872.1">
    <property type="nucleotide sequence ID" value="NZ_KQ948366.1"/>
</dbReference>
<name>A0A101PVP8_STRCK</name>
<feature type="transmembrane region" description="Helical" evidence="1">
    <location>
        <begin position="116"/>
        <end position="137"/>
    </location>
</feature>
<feature type="transmembrane region" description="Helical" evidence="1">
    <location>
        <begin position="144"/>
        <end position="163"/>
    </location>
</feature>
<dbReference type="EMBL" id="LMWP01000043">
    <property type="protein sequence ID" value="KUN18541.1"/>
    <property type="molecule type" value="Genomic_DNA"/>
</dbReference>
<protein>
    <submittedName>
        <fullName evidence="2">Uncharacterized protein</fullName>
    </submittedName>
</protein>
<feature type="transmembrane region" description="Helical" evidence="1">
    <location>
        <begin position="90"/>
        <end position="110"/>
    </location>
</feature>